<dbReference type="Proteomes" id="UP000274429">
    <property type="component" value="Unassembled WGS sequence"/>
</dbReference>
<proteinExistence type="predicted"/>
<dbReference type="OrthoDB" id="6264573at2759"/>
<dbReference type="WBParaSite" id="TTAC_0000149001-mRNA-1">
    <property type="protein sequence ID" value="TTAC_0000149001-mRNA-1"/>
    <property type="gene ID" value="TTAC_0000149001"/>
</dbReference>
<evidence type="ECO:0000259" key="2">
    <source>
        <dbReference type="PROSITE" id="PS50888"/>
    </source>
</evidence>
<evidence type="ECO:0000256" key="1">
    <source>
        <dbReference type="SAM" id="MobiDB-lite"/>
    </source>
</evidence>
<gene>
    <name evidence="3" type="ORF">TTAC_LOCUS1477</name>
</gene>
<evidence type="ECO:0000313" key="3">
    <source>
        <dbReference type="EMBL" id="VDM18069.1"/>
    </source>
</evidence>
<dbReference type="InterPro" id="IPR011598">
    <property type="entry name" value="bHLH_dom"/>
</dbReference>
<organism evidence="5">
    <name type="scientific">Hydatigena taeniaeformis</name>
    <name type="common">Feline tapeworm</name>
    <name type="synonym">Taenia taeniaeformis</name>
    <dbReference type="NCBI Taxonomy" id="6205"/>
    <lineage>
        <taxon>Eukaryota</taxon>
        <taxon>Metazoa</taxon>
        <taxon>Spiralia</taxon>
        <taxon>Lophotrochozoa</taxon>
        <taxon>Platyhelminthes</taxon>
        <taxon>Cestoda</taxon>
        <taxon>Eucestoda</taxon>
        <taxon>Cyclophyllidea</taxon>
        <taxon>Taeniidae</taxon>
        <taxon>Hydatigera</taxon>
    </lineage>
</organism>
<dbReference type="Pfam" id="PF19003">
    <property type="entry name" value="DUF5732"/>
    <property type="match status" value="1"/>
</dbReference>
<dbReference type="EMBL" id="UYWX01000334">
    <property type="protein sequence ID" value="VDM18069.1"/>
    <property type="molecule type" value="Genomic_DNA"/>
</dbReference>
<evidence type="ECO:0000313" key="5">
    <source>
        <dbReference type="WBParaSite" id="TTAC_0000149001-mRNA-1"/>
    </source>
</evidence>
<feature type="region of interest" description="Disordered" evidence="1">
    <location>
        <begin position="150"/>
        <end position="193"/>
    </location>
</feature>
<evidence type="ECO:0000313" key="4">
    <source>
        <dbReference type="Proteomes" id="UP000274429"/>
    </source>
</evidence>
<dbReference type="Gene3D" id="4.10.280.10">
    <property type="entry name" value="Helix-loop-helix DNA-binding domain"/>
    <property type="match status" value="1"/>
</dbReference>
<dbReference type="InterPro" id="IPR043790">
    <property type="entry name" value="DUF5732"/>
</dbReference>
<name>A0A0R3WL55_HYDTA</name>
<accession>A0A0R3WL55</accession>
<dbReference type="GO" id="GO:0046983">
    <property type="term" value="F:protein dimerization activity"/>
    <property type="evidence" value="ECO:0007669"/>
    <property type="project" value="InterPro"/>
</dbReference>
<feature type="domain" description="BHLH" evidence="2">
    <location>
        <begin position="76"/>
        <end position="135"/>
    </location>
</feature>
<feature type="region of interest" description="Disordered" evidence="1">
    <location>
        <begin position="207"/>
        <end position="295"/>
    </location>
</feature>
<dbReference type="SUPFAM" id="SSF47459">
    <property type="entry name" value="HLH, helix-loop-helix DNA-binding domain"/>
    <property type="match status" value="1"/>
</dbReference>
<feature type="compositionally biased region" description="Low complexity" evidence="1">
    <location>
        <begin position="241"/>
        <end position="271"/>
    </location>
</feature>
<sequence>MPLQQQEQERPPLQPVYVIPLSGPAAPIEPIVMGPCGTRPLPQPAVPSIAPKIDASIMSPSQKRQSLFPLDDREMKRRIVKQCMERRRRACISDKLSALHSLAVSLVGEKPPQQSNQRLEITDILNQCVSVLQGLSEFVKNEPELQAKMRRLKLPSLKESSGERRRRQGEASTSKAIPEGAMGAEKENLKPRASAFTPVGRFGMVTTSTPLTAPLLPPPPPHGQDKCPSAMRKRKRESADSGLNSSASPSTASNSMSFCSTSTHSASASSSLPEETQTFKRSRKSPSDIWRPYRD</sequence>
<reference evidence="5" key="1">
    <citation type="submission" date="2017-02" db="UniProtKB">
        <authorList>
            <consortium name="WormBaseParasite"/>
        </authorList>
    </citation>
    <scope>IDENTIFICATION</scope>
</reference>
<dbReference type="Pfam" id="PF00010">
    <property type="entry name" value="HLH"/>
    <property type="match status" value="1"/>
</dbReference>
<protein>
    <submittedName>
        <fullName evidence="5">BHLH domain-containing protein</fullName>
    </submittedName>
</protein>
<dbReference type="PROSITE" id="PS50888">
    <property type="entry name" value="BHLH"/>
    <property type="match status" value="1"/>
</dbReference>
<dbReference type="AlphaFoldDB" id="A0A0R3WL55"/>
<keyword evidence="4" id="KW-1185">Reference proteome</keyword>
<reference evidence="3 4" key="2">
    <citation type="submission" date="2018-11" db="EMBL/GenBank/DDBJ databases">
        <authorList>
            <consortium name="Pathogen Informatics"/>
        </authorList>
    </citation>
    <scope>NUCLEOTIDE SEQUENCE [LARGE SCALE GENOMIC DNA]</scope>
</reference>
<dbReference type="InterPro" id="IPR036638">
    <property type="entry name" value="HLH_DNA-bd_sf"/>
</dbReference>